<proteinExistence type="inferred from homology"/>
<evidence type="ECO:0000256" key="2">
    <source>
        <dbReference type="ARBA" id="ARBA00007832"/>
    </source>
</evidence>
<dbReference type="Gene3D" id="1.10.510.40">
    <property type="match status" value="1"/>
</dbReference>
<accession>A0ABP6JGG1</accession>
<evidence type="ECO:0000313" key="6">
    <source>
        <dbReference type="EMBL" id="GAA2932451.1"/>
    </source>
</evidence>
<dbReference type="InterPro" id="IPR022770">
    <property type="entry name" value="IucA/IucC-like_C"/>
</dbReference>
<keyword evidence="7" id="KW-1185">Reference proteome</keyword>
<dbReference type="Pfam" id="PF06276">
    <property type="entry name" value="FhuF"/>
    <property type="match status" value="1"/>
</dbReference>
<protein>
    <recommendedName>
        <fullName evidence="8">IucA/IucC family siderophore biosynthesis protein</fullName>
    </recommendedName>
</protein>
<dbReference type="EMBL" id="BAAAXZ010000114">
    <property type="protein sequence ID" value="GAA2932451.1"/>
    <property type="molecule type" value="Genomic_DNA"/>
</dbReference>
<name>A0ABP6JGG1_STRTU</name>
<reference evidence="7" key="1">
    <citation type="journal article" date="2019" name="Int. J. Syst. Evol. Microbiol.">
        <title>The Global Catalogue of Microorganisms (GCM) 10K type strain sequencing project: providing services to taxonomists for standard genome sequencing and annotation.</title>
        <authorList>
            <consortium name="The Broad Institute Genomics Platform"/>
            <consortium name="The Broad Institute Genome Sequencing Center for Infectious Disease"/>
            <person name="Wu L."/>
            <person name="Ma J."/>
        </authorList>
    </citation>
    <scope>NUCLEOTIDE SEQUENCE [LARGE SCALE GENOMIC DNA]</scope>
    <source>
        <strain evidence="7">JCM 4087</strain>
    </source>
</reference>
<comment type="caution">
    <text evidence="6">The sequence shown here is derived from an EMBL/GenBank/DDBJ whole genome shotgun (WGS) entry which is preliminary data.</text>
</comment>
<dbReference type="InterPro" id="IPR037455">
    <property type="entry name" value="LucA/IucC-like"/>
</dbReference>
<dbReference type="PANTHER" id="PTHR34384">
    <property type="entry name" value="L-2,3-DIAMINOPROPANOATE--CITRATE LIGASE"/>
    <property type="match status" value="1"/>
</dbReference>
<evidence type="ECO:0000256" key="1">
    <source>
        <dbReference type="ARBA" id="ARBA00004924"/>
    </source>
</evidence>
<dbReference type="Proteomes" id="UP001501102">
    <property type="component" value="Unassembled WGS sequence"/>
</dbReference>
<evidence type="ECO:0000256" key="3">
    <source>
        <dbReference type="SAM" id="MobiDB-lite"/>
    </source>
</evidence>
<feature type="region of interest" description="Disordered" evidence="3">
    <location>
        <begin position="1"/>
        <end position="25"/>
    </location>
</feature>
<organism evidence="6 7">
    <name type="scientific">Streptomyces thioluteus</name>
    <dbReference type="NCBI Taxonomy" id="66431"/>
    <lineage>
        <taxon>Bacteria</taxon>
        <taxon>Bacillati</taxon>
        <taxon>Actinomycetota</taxon>
        <taxon>Actinomycetes</taxon>
        <taxon>Kitasatosporales</taxon>
        <taxon>Streptomycetaceae</taxon>
        <taxon>Streptomyces</taxon>
    </lineage>
</organism>
<gene>
    <name evidence="6" type="ORF">GCM10020221_30270</name>
</gene>
<dbReference type="PANTHER" id="PTHR34384:SF5">
    <property type="entry name" value="L-2,3-DIAMINOPROPANOATE--CITRATE LIGASE"/>
    <property type="match status" value="1"/>
</dbReference>
<evidence type="ECO:0008006" key="8">
    <source>
        <dbReference type="Google" id="ProtNLM"/>
    </source>
</evidence>
<dbReference type="InterPro" id="IPR007310">
    <property type="entry name" value="Aerobactin_biosyn_IucA/IucC_N"/>
</dbReference>
<evidence type="ECO:0000259" key="4">
    <source>
        <dbReference type="Pfam" id="PF04183"/>
    </source>
</evidence>
<comment type="pathway">
    <text evidence="1">Siderophore biosynthesis.</text>
</comment>
<dbReference type="RefSeq" id="WP_344963769.1">
    <property type="nucleotide sequence ID" value="NZ_BAAAXZ010000114.1"/>
</dbReference>
<feature type="domain" description="Aerobactin siderophore biosynthesis IucA/IucC N-terminal" evidence="4">
    <location>
        <begin position="174"/>
        <end position="373"/>
    </location>
</feature>
<evidence type="ECO:0000313" key="7">
    <source>
        <dbReference type="Proteomes" id="UP001501102"/>
    </source>
</evidence>
<comment type="similarity">
    <text evidence="2">Belongs to the IucA/IucC family.</text>
</comment>
<feature type="domain" description="Aerobactin siderophore biosynthesis IucA/IucC-like C-terminal" evidence="5">
    <location>
        <begin position="397"/>
        <end position="547"/>
    </location>
</feature>
<feature type="compositionally biased region" description="Basic and acidic residues" evidence="3">
    <location>
        <begin position="1"/>
        <end position="11"/>
    </location>
</feature>
<dbReference type="Pfam" id="PF04183">
    <property type="entry name" value="IucA_IucC"/>
    <property type="match status" value="1"/>
</dbReference>
<sequence>MTERSSEDPAHAAHPGIRPHELPDTAERELLGRVLDALLREDAYRLRSTAHRHRRPDGDWLALRAGERTVCVPVDGDGVRREVRARRPLLEAAGATVTRLAPALAVLRAVAGPRERSGFDAFAAECAEELAALRLQERLRGDVTERLAAAYGPGAATWTGPRGALAFDALAAFRPHPLHPAGHARTGLATAELPGHAPQFHPCFGLRWLVLPPAAVRGRPTALPAWWPTPGELGLPAVEGTALPVHPLTAGEPLARALRATGLAGEARLAVKPWPDVVPTLSARTVALADDPATHLELPLAGAGIVPSSLLDGAVAQHLLEEILAREPRLSRAVLLADGRTRLDAGHPLLAARVRRLPDGLADAHVVPVAALAARTPDGVPVADALAARYYGGSPHAFLDAYFTLLLDWHTTLFSYGVALEADGRNVSVVLDAPGGRTRLRLLYKDHGGPRVNAVRLAARLGGQAADLLGFADRRILAGHDGPVADLFAAVTVHLCAGTPALELGGEPLLRPLRDRLAEAVDRLAPGPAGVLRTRVLEAGLLPVQAPVTAVRSGAADAGKHYVNGPNYLRRAAP</sequence>
<evidence type="ECO:0000259" key="5">
    <source>
        <dbReference type="Pfam" id="PF06276"/>
    </source>
</evidence>